<evidence type="ECO:0000313" key="8">
    <source>
        <dbReference type="Proteomes" id="UP001597478"/>
    </source>
</evidence>
<dbReference type="GO" id="GO:0016301">
    <property type="term" value="F:kinase activity"/>
    <property type="evidence" value="ECO:0007669"/>
    <property type="project" value="UniProtKB-KW"/>
</dbReference>
<feature type="domain" description="DUF5931" evidence="6">
    <location>
        <begin position="14"/>
        <end position="179"/>
    </location>
</feature>
<keyword evidence="2 7" id="KW-0418">Kinase</keyword>
<feature type="domain" description="Histidine kinase/HSP90-like ATPase" evidence="5">
    <location>
        <begin position="282"/>
        <end position="376"/>
    </location>
</feature>
<dbReference type="NCBIfam" id="NF047322">
    <property type="entry name" value="HK_morpho_MacS"/>
    <property type="match status" value="1"/>
</dbReference>
<feature type="transmembrane region" description="Helical" evidence="4">
    <location>
        <begin position="16"/>
        <end position="37"/>
    </location>
</feature>
<dbReference type="RefSeq" id="WP_377395561.1">
    <property type="nucleotide sequence ID" value="NZ_JBHSAN010000054.1"/>
</dbReference>
<organism evidence="7 8">
    <name type="scientific">Prauserella oleivorans</name>
    <dbReference type="NCBI Taxonomy" id="1478153"/>
    <lineage>
        <taxon>Bacteria</taxon>
        <taxon>Bacillati</taxon>
        <taxon>Actinomycetota</taxon>
        <taxon>Actinomycetes</taxon>
        <taxon>Pseudonocardiales</taxon>
        <taxon>Pseudonocardiaceae</taxon>
        <taxon>Prauserella</taxon>
    </lineage>
</organism>
<evidence type="ECO:0000313" key="7">
    <source>
        <dbReference type="EMBL" id="MFD2802896.1"/>
    </source>
</evidence>
<proteinExistence type="predicted"/>
<dbReference type="CDD" id="cd16917">
    <property type="entry name" value="HATPase_UhpB-NarQ-NarX-like"/>
    <property type="match status" value="1"/>
</dbReference>
<keyword evidence="4" id="KW-0812">Transmembrane</keyword>
<dbReference type="Gene3D" id="3.30.565.10">
    <property type="entry name" value="Histidine kinase-like ATPase, C-terminal domain"/>
    <property type="match status" value="1"/>
</dbReference>
<dbReference type="InterPro" id="IPR036890">
    <property type="entry name" value="HATPase_C_sf"/>
</dbReference>
<evidence type="ECO:0000256" key="3">
    <source>
        <dbReference type="ARBA" id="ARBA00023012"/>
    </source>
</evidence>
<evidence type="ECO:0000259" key="6">
    <source>
        <dbReference type="Pfam" id="PF19354"/>
    </source>
</evidence>
<keyword evidence="4" id="KW-0472">Membrane</keyword>
<dbReference type="InterPro" id="IPR050482">
    <property type="entry name" value="Sensor_HK_TwoCompSys"/>
</dbReference>
<evidence type="ECO:0000256" key="4">
    <source>
        <dbReference type="SAM" id="Phobius"/>
    </source>
</evidence>
<dbReference type="Pfam" id="PF02518">
    <property type="entry name" value="HATPase_c"/>
    <property type="match status" value="1"/>
</dbReference>
<evidence type="ECO:0000256" key="1">
    <source>
        <dbReference type="ARBA" id="ARBA00022679"/>
    </source>
</evidence>
<keyword evidence="4" id="KW-1133">Transmembrane helix</keyword>
<dbReference type="PANTHER" id="PTHR24421:SF61">
    <property type="entry name" value="OXYGEN SENSOR HISTIDINE KINASE NREB"/>
    <property type="match status" value="1"/>
</dbReference>
<name>A0ABW5WIA1_9PSEU</name>
<sequence>MTATSTPHLRDPATPLWWGTIVLRWITLAFALGAVLVHLEGYRRPELAWAGFAVMVVWSAVTTVAFARERTRWAGLVVADVVVTCGVMLTSPLVLSDAQYRAVAPLVTTVWASVAPLTAGTRFGAVGGVLGGVVVATATGFARLEVDLDVARDGVLLTASGLLVGIAATIARRSQAALAQAMRTEAATAERERLARSIHDSVLQVLARVRRRGGELGGEAAELARLAGEQEIALRALVTSEPTGPSGGESDLRAALQLLATPRVQVSGPAGEVRLPAAVGNELLAAVREALSNVDKHAGPSAKAWVLLEDLGGEIVLTVRDDGPGIPPGRLEAAEAEGHLGVATSIRRRIADLGGTSILETAPGAGTEWELRVPRPTKRTRGSR</sequence>
<feature type="transmembrane region" description="Helical" evidence="4">
    <location>
        <begin position="73"/>
        <end position="95"/>
    </location>
</feature>
<evidence type="ECO:0000256" key="2">
    <source>
        <dbReference type="ARBA" id="ARBA00022777"/>
    </source>
</evidence>
<dbReference type="SUPFAM" id="SSF55874">
    <property type="entry name" value="ATPase domain of HSP90 chaperone/DNA topoisomerase II/histidine kinase"/>
    <property type="match status" value="1"/>
</dbReference>
<dbReference type="InterPro" id="IPR003594">
    <property type="entry name" value="HATPase_dom"/>
</dbReference>
<reference evidence="8" key="1">
    <citation type="journal article" date="2019" name="Int. J. Syst. Evol. Microbiol.">
        <title>The Global Catalogue of Microorganisms (GCM) 10K type strain sequencing project: providing services to taxonomists for standard genome sequencing and annotation.</title>
        <authorList>
            <consortium name="The Broad Institute Genomics Platform"/>
            <consortium name="The Broad Institute Genome Sequencing Center for Infectious Disease"/>
            <person name="Wu L."/>
            <person name="Ma J."/>
        </authorList>
    </citation>
    <scope>NUCLEOTIDE SEQUENCE [LARGE SCALE GENOMIC DNA]</scope>
    <source>
        <strain evidence="8">IBRC-M 10906</strain>
    </source>
</reference>
<dbReference type="Proteomes" id="UP001597478">
    <property type="component" value="Unassembled WGS sequence"/>
</dbReference>
<dbReference type="PANTHER" id="PTHR24421">
    <property type="entry name" value="NITRATE/NITRITE SENSOR PROTEIN NARX-RELATED"/>
    <property type="match status" value="1"/>
</dbReference>
<comment type="caution">
    <text evidence="7">The sequence shown here is derived from an EMBL/GenBank/DDBJ whole genome shotgun (WGS) entry which is preliminary data.</text>
</comment>
<feature type="transmembrane region" description="Helical" evidence="4">
    <location>
        <begin position="49"/>
        <end position="67"/>
    </location>
</feature>
<feature type="transmembrane region" description="Helical" evidence="4">
    <location>
        <begin position="154"/>
        <end position="171"/>
    </location>
</feature>
<dbReference type="InterPro" id="IPR045975">
    <property type="entry name" value="DUF5931"/>
</dbReference>
<gene>
    <name evidence="7" type="primary">macS</name>
    <name evidence="7" type="ORF">ACFS2C_26225</name>
</gene>
<feature type="transmembrane region" description="Helical" evidence="4">
    <location>
        <begin position="125"/>
        <end position="142"/>
    </location>
</feature>
<dbReference type="EMBL" id="JBHUOF010000049">
    <property type="protein sequence ID" value="MFD2802896.1"/>
    <property type="molecule type" value="Genomic_DNA"/>
</dbReference>
<dbReference type="Pfam" id="PF19354">
    <property type="entry name" value="DUF5931"/>
    <property type="match status" value="1"/>
</dbReference>
<keyword evidence="1" id="KW-0808">Transferase</keyword>
<evidence type="ECO:0000259" key="5">
    <source>
        <dbReference type="Pfam" id="PF02518"/>
    </source>
</evidence>
<keyword evidence="3" id="KW-0902">Two-component regulatory system</keyword>
<accession>A0ABW5WIA1</accession>
<protein>
    <submittedName>
        <fullName evidence="7">MacS family sensor histidine kinase</fullName>
    </submittedName>
</protein>
<keyword evidence="8" id="KW-1185">Reference proteome</keyword>